<evidence type="ECO:0000313" key="3">
    <source>
        <dbReference type="Proteomes" id="UP000265703"/>
    </source>
</evidence>
<organism evidence="2 3">
    <name type="scientific">Glomus cerebriforme</name>
    <dbReference type="NCBI Taxonomy" id="658196"/>
    <lineage>
        <taxon>Eukaryota</taxon>
        <taxon>Fungi</taxon>
        <taxon>Fungi incertae sedis</taxon>
        <taxon>Mucoromycota</taxon>
        <taxon>Glomeromycotina</taxon>
        <taxon>Glomeromycetes</taxon>
        <taxon>Glomerales</taxon>
        <taxon>Glomeraceae</taxon>
        <taxon>Glomus</taxon>
    </lineage>
</organism>
<feature type="region of interest" description="Disordered" evidence="1">
    <location>
        <begin position="1"/>
        <end position="80"/>
    </location>
</feature>
<keyword evidence="3" id="KW-1185">Reference proteome</keyword>
<feature type="compositionally biased region" description="Basic and acidic residues" evidence="1">
    <location>
        <begin position="1"/>
        <end position="21"/>
    </location>
</feature>
<dbReference type="STRING" id="658196.A0A397TC53"/>
<evidence type="ECO:0000313" key="2">
    <source>
        <dbReference type="EMBL" id="RIA92474.1"/>
    </source>
</evidence>
<protein>
    <submittedName>
        <fullName evidence="2">Uncharacterized protein</fullName>
    </submittedName>
</protein>
<sequence length="163" mass="18162">MENTKEQKEPLAKKQLNEADRGLNQQLGHKEAKQEAPQSVKSSHHASNKISATIQKMFHTDGQKTEKSSDTESEKTDISSILSVSGHSVTRSRFQKLDVGHIHNLSQYKKGHRVQNFLKELGIHGQQPAAVNEKQIKNEVPLSEKYGKPQEVIGKGGCFNIPT</sequence>
<gene>
    <name evidence="2" type="ORF">C1645_63828</name>
</gene>
<comment type="caution">
    <text evidence="2">The sequence shown here is derived from an EMBL/GenBank/DDBJ whole genome shotgun (WGS) entry which is preliminary data.</text>
</comment>
<feature type="compositionally biased region" description="Basic and acidic residues" evidence="1">
    <location>
        <begin position="58"/>
        <end position="77"/>
    </location>
</feature>
<proteinExistence type="predicted"/>
<dbReference type="EMBL" id="QKYT01000125">
    <property type="protein sequence ID" value="RIA92474.1"/>
    <property type="molecule type" value="Genomic_DNA"/>
</dbReference>
<reference evidence="2 3" key="1">
    <citation type="submission" date="2018-06" db="EMBL/GenBank/DDBJ databases">
        <title>Comparative genomics reveals the genomic features of Rhizophagus irregularis, R. cerebriforme, R. diaphanum and Gigaspora rosea, and their symbiotic lifestyle signature.</title>
        <authorList>
            <person name="Morin E."/>
            <person name="San Clemente H."/>
            <person name="Chen E.C.H."/>
            <person name="De La Providencia I."/>
            <person name="Hainaut M."/>
            <person name="Kuo A."/>
            <person name="Kohler A."/>
            <person name="Murat C."/>
            <person name="Tang N."/>
            <person name="Roy S."/>
            <person name="Loubradou J."/>
            <person name="Henrissat B."/>
            <person name="Grigoriev I.V."/>
            <person name="Corradi N."/>
            <person name="Roux C."/>
            <person name="Martin F.M."/>
        </authorList>
    </citation>
    <scope>NUCLEOTIDE SEQUENCE [LARGE SCALE GENOMIC DNA]</scope>
    <source>
        <strain evidence="2 3">DAOM 227022</strain>
    </source>
</reference>
<accession>A0A397TC53</accession>
<dbReference type="Proteomes" id="UP000265703">
    <property type="component" value="Unassembled WGS sequence"/>
</dbReference>
<name>A0A397TC53_9GLOM</name>
<evidence type="ECO:0000256" key="1">
    <source>
        <dbReference type="SAM" id="MobiDB-lite"/>
    </source>
</evidence>
<dbReference type="AlphaFoldDB" id="A0A397TC53"/>